<dbReference type="RefSeq" id="XP_028881318.1">
    <property type="nucleotide sequence ID" value="XM_029027463.1"/>
</dbReference>
<evidence type="ECO:0000256" key="1">
    <source>
        <dbReference type="SAM" id="MobiDB-lite"/>
    </source>
</evidence>
<feature type="compositionally biased region" description="Low complexity" evidence="1">
    <location>
        <begin position="97"/>
        <end position="115"/>
    </location>
</feature>
<feature type="region of interest" description="Disordered" evidence="1">
    <location>
        <begin position="36"/>
        <end position="115"/>
    </location>
</feature>
<dbReference type="EMBL" id="NBCO01000023">
    <property type="protein sequence ID" value="ORC87252.1"/>
    <property type="molecule type" value="Genomic_DNA"/>
</dbReference>
<name>A0A1X0NRB6_9TRYP</name>
<dbReference type="OrthoDB" id="240942at2759"/>
<comment type="caution">
    <text evidence="2">The sequence shown here is derived from an EMBL/GenBank/DDBJ whole genome shotgun (WGS) entry which is preliminary data.</text>
</comment>
<protein>
    <submittedName>
        <fullName evidence="2">Uncharacterized protein</fullName>
    </submittedName>
</protein>
<keyword evidence="3" id="KW-1185">Reference proteome</keyword>
<sequence>MGPGGYPPQFGMYGPPQGGFGFQFAPGEMPLYNQAGYDIYTQGPPPSTGSRRSGEPMQRKKSLCGPMTEEDRGELLSRRSFRNPPSEAGQSTGKIARSGSIYSRGSRPSSLSRGMSARDLAQEVFLTNMEEKEELKMYYGDMAEREEAFEHRGARAVGTHREVSGKDVAQPRRLQRRGKMGYGGVTSHRTTVMRNGGRWGNMELRRRSSTASSRDLEPDWMAPMPVPMMPEPVIMPEPVRVMSQMDMSIYDDGDVFKDRSSQSSK</sequence>
<accession>A0A1X0NRB6</accession>
<gene>
    <name evidence="2" type="ORF">TM35_000232230</name>
</gene>
<evidence type="ECO:0000313" key="3">
    <source>
        <dbReference type="Proteomes" id="UP000192257"/>
    </source>
</evidence>
<proteinExistence type="predicted"/>
<dbReference type="GeneID" id="39987243"/>
<reference evidence="2 3" key="1">
    <citation type="submission" date="2017-03" db="EMBL/GenBank/DDBJ databases">
        <title>An alternative strategy for trypanosome survival in the mammalian bloodstream revealed through genome and transcriptome analysis of the ubiquitous bovine parasite Trypanosoma (Megatrypanum) theileri.</title>
        <authorList>
            <person name="Kelly S."/>
            <person name="Ivens A."/>
            <person name="Mott A."/>
            <person name="O'Neill E."/>
            <person name="Emms D."/>
            <person name="Macleod O."/>
            <person name="Voorheis P."/>
            <person name="Matthews J."/>
            <person name="Matthews K."/>
            <person name="Carrington M."/>
        </authorList>
    </citation>
    <scope>NUCLEOTIDE SEQUENCE [LARGE SCALE GENOMIC DNA]</scope>
    <source>
        <strain evidence="2">Edinburgh</strain>
    </source>
</reference>
<dbReference type="Proteomes" id="UP000192257">
    <property type="component" value="Unassembled WGS sequence"/>
</dbReference>
<dbReference type="VEuPathDB" id="TriTrypDB:TM35_000232230"/>
<organism evidence="2 3">
    <name type="scientific">Trypanosoma theileri</name>
    <dbReference type="NCBI Taxonomy" id="67003"/>
    <lineage>
        <taxon>Eukaryota</taxon>
        <taxon>Discoba</taxon>
        <taxon>Euglenozoa</taxon>
        <taxon>Kinetoplastea</taxon>
        <taxon>Metakinetoplastina</taxon>
        <taxon>Trypanosomatida</taxon>
        <taxon>Trypanosomatidae</taxon>
        <taxon>Trypanosoma</taxon>
    </lineage>
</organism>
<dbReference type="AlphaFoldDB" id="A0A1X0NRB6"/>
<evidence type="ECO:0000313" key="2">
    <source>
        <dbReference type="EMBL" id="ORC87252.1"/>
    </source>
</evidence>